<dbReference type="PANTHER" id="PTHR36156">
    <property type="entry name" value="SLR2101 PROTEIN"/>
    <property type="match status" value="1"/>
</dbReference>
<evidence type="ECO:0000313" key="2">
    <source>
        <dbReference type="Proteomes" id="UP000053411"/>
    </source>
</evidence>
<evidence type="ECO:0008006" key="3">
    <source>
        <dbReference type="Google" id="ProtNLM"/>
    </source>
</evidence>
<dbReference type="PANTHER" id="PTHR36156:SF3">
    <property type="entry name" value="CUPIN 2 CONSERVED BARREL DOMAIN-CONTAINING PROTEIN"/>
    <property type="match status" value="1"/>
</dbReference>
<dbReference type="EMBL" id="KN848065">
    <property type="protein sequence ID" value="KIY01302.1"/>
    <property type="molecule type" value="Genomic_DNA"/>
</dbReference>
<keyword evidence="2" id="KW-1185">Reference proteome</keyword>
<dbReference type="STRING" id="1442371.A0A0D2IW77"/>
<proteinExistence type="predicted"/>
<dbReference type="VEuPathDB" id="FungiDB:Z520_02854"/>
<dbReference type="InterPro" id="IPR047142">
    <property type="entry name" value="OryJ/VirC-like"/>
</dbReference>
<dbReference type="SUPFAM" id="SSF51182">
    <property type="entry name" value="RmlC-like cupins"/>
    <property type="match status" value="1"/>
</dbReference>
<dbReference type="InterPro" id="IPR011051">
    <property type="entry name" value="RmlC_Cupin_sf"/>
</dbReference>
<organism evidence="1 2">
    <name type="scientific">Fonsecaea multimorphosa CBS 102226</name>
    <dbReference type="NCBI Taxonomy" id="1442371"/>
    <lineage>
        <taxon>Eukaryota</taxon>
        <taxon>Fungi</taxon>
        <taxon>Dikarya</taxon>
        <taxon>Ascomycota</taxon>
        <taxon>Pezizomycotina</taxon>
        <taxon>Eurotiomycetes</taxon>
        <taxon>Chaetothyriomycetidae</taxon>
        <taxon>Chaetothyriales</taxon>
        <taxon>Herpotrichiellaceae</taxon>
        <taxon>Fonsecaea</taxon>
    </lineage>
</organism>
<accession>A0A0D2IW77</accession>
<dbReference type="InterPro" id="IPR014710">
    <property type="entry name" value="RmlC-like_jellyroll"/>
</dbReference>
<dbReference type="Proteomes" id="UP000053411">
    <property type="component" value="Unassembled WGS sequence"/>
</dbReference>
<dbReference type="CDD" id="cd02231">
    <property type="entry name" value="cupin_BLL6423-like"/>
    <property type="match status" value="1"/>
</dbReference>
<evidence type="ECO:0000313" key="1">
    <source>
        <dbReference type="EMBL" id="KIY01302.1"/>
    </source>
</evidence>
<dbReference type="RefSeq" id="XP_016635424.1">
    <property type="nucleotide sequence ID" value="XM_016773367.1"/>
</dbReference>
<name>A0A0D2IW77_9EURO</name>
<sequence length="179" mass="19554">MAGPSTLRSPNRYITTLDESGRSVLSSTIPAPDLPLFEIPGGGPRISLVYATNRFPVKLDPIEDLATYNAFCSELPPMCLPQGVIIRIVDIPPSYTSDMHRSVSMGYNTVVEGEVELILDSGESRRLLPGDTVVHRMDNHAWRNNSTTQWARLLAVVTPIEGGVADGHKLPDSSVPFKQ</sequence>
<protein>
    <recommendedName>
        <fullName evidence="3">Cupin 2 conserved barrel domain-containing protein</fullName>
    </recommendedName>
</protein>
<dbReference type="AlphaFoldDB" id="A0A0D2IW77"/>
<dbReference type="OrthoDB" id="5840532at2759"/>
<dbReference type="GeneID" id="27708600"/>
<dbReference type="Gene3D" id="2.60.120.10">
    <property type="entry name" value="Jelly Rolls"/>
    <property type="match status" value="1"/>
</dbReference>
<gene>
    <name evidence="1" type="ORF">Z520_02854</name>
</gene>
<reference evidence="1 2" key="1">
    <citation type="submission" date="2015-01" db="EMBL/GenBank/DDBJ databases">
        <title>The Genome Sequence of Fonsecaea multimorphosa CBS 102226.</title>
        <authorList>
            <consortium name="The Broad Institute Genomics Platform"/>
            <person name="Cuomo C."/>
            <person name="de Hoog S."/>
            <person name="Gorbushina A."/>
            <person name="Stielow B."/>
            <person name="Teixiera M."/>
            <person name="Abouelleil A."/>
            <person name="Chapman S.B."/>
            <person name="Priest M."/>
            <person name="Young S.K."/>
            <person name="Wortman J."/>
            <person name="Nusbaum C."/>
            <person name="Birren B."/>
        </authorList>
    </citation>
    <scope>NUCLEOTIDE SEQUENCE [LARGE SCALE GENOMIC DNA]</scope>
    <source>
        <strain evidence="1 2">CBS 102226</strain>
    </source>
</reference>